<dbReference type="AlphaFoldDB" id="A0A841Q9D1"/>
<feature type="region of interest" description="Disordered" evidence="7">
    <location>
        <begin position="412"/>
        <end position="432"/>
    </location>
</feature>
<name>A0A841Q9D1_9BACI</name>
<evidence type="ECO:0000256" key="7">
    <source>
        <dbReference type="SAM" id="MobiDB-lite"/>
    </source>
</evidence>
<feature type="transmembrane region" description="Helical" evidence="8">
    <location>
        <begin position="296"/>
        <end position="315"/>
    </location>
</feature>
<proteinExistence type="predicted"/>
<feature type="transmembrane region" description="Helical" evidence="8">
    <location>
        <begin position="386"/>
        <end position="406"/>
    </location>
</feature>
<feature type="transmembrane region" description="Helical" evidence="8">
    <location>
        <begin position="228"/>
        <end position="254"/>
    </location>
</feature>
<evidence type="ECO:0000256" key="6">
    <source>
        <dbReference type="ARBA" id="ARBA00023136"/>
    </source>
</evidence>
<dbReference type="PANTHER" id="PTHR43266">
    <property type="entry name" value="MACROLIDE-EFFLUX PROTEIN"/>
    <property type="match status" value="1"/>
</dbReference>
<keyword evidence="3" id="KW-1003">Cell membrane</keyword>
<dbReference type="GO" id="GO:0005886">
    <property type="term" value="C:plasma membrane"/>
    <property type="evidence" value="ECO:0007669"/>
    <property type="project" value="UniProtKB-SubCell"/>
</dbReference>
<reference evidence="9 10" key="1">
    <citation type="submission" date="2020-08" db="EMBL/GenBank/DDBJ databases">
        <title>Genomic Encyclopedia of Type Strains, Phase IV (KMG-IV): sequencing the most valuable type-strain genomes for metagenomic binning, comparative biology and taxonomic classification.</title>
        <authorList>
            <person name="Goeker M."/>
        </authorList>
    </citation>
    <scope>NUCLEOTIDE SEQUENCE [LARGE SCALE GENOMIC DNA]</scope>
    <source>
        <strain evidence="9 10">DSM 19612</strain>
    </source>
</reference>
<gene>
    <name evidence="9" type="ORF">HNQ94_003596</name>
</gene>
<keyword evidence="2" id="KW-0813">Transport</keyword>
<dbReference type="InterPro" id="IPR036259">
    <property type="entry name" value="MFS_trans_sf"/>
</dbReference>
<feature type="transmembrane region" description="Helical" evidence="8">
    <location>
        <begin position="54"/>
        <end position="71"/>
    </location>
</feature>
<evidence type="ECO:0000313" key="9">
    <source>
        <dbReference type="EMBL" id="MBB6455101.1"/>
    </source>
</evidence>
<dbReference type="Gene3D" id="1.20.1250.20">
    <property type="entry name" value="MFS general substrate transporter like domains"/>
    <property type="match status" value="2"/>
</dbReference>
<dbReference type="Pfam" id="PF07690">
    <property type="entry name" value="MFS_1"/>
    <property type="match status" value="2"/>
</dbReference>
<feature type="transmembrane region" description="Helical" evidence="8">
    <location>
        <begin position="16"/>
        <end position="39"/>
    </location>
</feature>
<evidence type="ECO:0000256" key="4">
    <source>
        <dbReference type="ARBA" id="ARBA00022692"/>
    </source>
</evidence>
<feature type="transmembrane region" description="Helical" evidence="8">
    <location>
        <begin position="321"/>
        <end position="343"/>
    </location>
</feature>
<dbReference type="InterPro" id="IPR011701">
    <property type="entry name" value="MFS"/>
</dbReference>
<keyword evidence="4 8" id="KW-0812">Transmembrane</keyword>
<keyword evidence="6 8" id="KW-0472">Membrane</keyword>
<dbReference type="EMBL" id="JACHGH010000015">
    <property type="protein sequence ID" value="MBB6455101.1"/>
    <property type="molecule type" value="Genomic_DNA"/>
</dbReference>
<accession>A0A841Q9D1</accession>
<feature type="transmembrane region" description="Helical" evidence="8">
    <location>
        <begin position="355"/>
        <end position="374"/>
    </location>
</feature>
<dbReference type="GO" id="GO:0022857">
    <property type="term" value="F:transmembrane transporter activity"/>
    <property type="evidence" value="ECO:0007669"/>
    <property type="project" value="InterPro"/>
</dbReference>
<evidence type="ECO:0000313" key="10">
    <source>
        <dbReference type="Proteomes" id="UP000581688"/>
    </source>
</evidence>
<dbReference type="SUPFAM" id="SSF103473">
    <property type="entry name" value="MFS general substrate transporter"/>
    <property type="match status" value="1"/>
</dbReference>
<feature type="transmembrane region" description="Helical" evidence="8">
    <location>
        <begin position="266"/>
        <end position="289"/>
    </location>
</feature>
<dbReference type="RefSeq" id="WP_174497575.1">
    <property type="nucleotide sequence ID" value="NZ_CADDWK010000016.1"/>
</dbReference>
<dbReference type="PANTHER" id="PTHR43266:SF8">
    <property type="entry name" value="MACROLIDE-EFFLUX PROTEIN"/>
    <property type="match status" value="1"/>
</dbReference>
<evidence type="ECO:0000256" key="5">
    <source>
        <dbReference type="ARBA" id="ARBA00022989"/>
    </source>
</evidence>
<evidence type="ECO:0000256" key="3">
    <source>
        <dbReference type="ARBA" id="ARBA00022475"/>
    </source>
</evidence>
<keyword evidence="5 8" id="KW-1133">Transmembrane helix</keyword>
<evidence type="ECO:0000256" key="2">
    <source>
        <dbReference type="ARBA" id="ARBA00022448"/>
    </source>
</evidence>
<feature type="transmembrane region" description="Helical" evidence="8">
    <location>
        <begin position="161"/>
        <end position="186"/>
    </location>
</feature>
<evidence type="ECO:0000256" key="1">
    <source>
        <dbReference type="ARBA" id="ARBA00004651"/>
    </source>
</evidence>
<protein>
    <submittedName>
        <fullName evidence="9">MFS family permease</fullName>
    </submittedName>
</protein>
<feature type="compositionally biased region" description="Basic and acidic residues" evidence="7">
    <location>
        <begin position="421"/>
        <end position="432"/>
    </location>
</feature>
<keyword evidence="10" id="KW-1185">Reference proteome</keyword>
<comment type="subcellular location">
    <subcellularLocation>
        <location evidence="1">Cell membrane</location>
        <topology evidence="1">Multi-pass membrane protein</topology>
    </subcellularLocation>
</comment>
<dbReference type="Proteomes" id="UP000581688">
    <property type="component" value="Unassembled WGS sequence"/>
</dbReference>
<sequence length="432" mass="47407">MKNLFKLFQKSNYRNLFLATLTSQMGSVIGMTAFMFYLLDRFSEQPAYATITELMYSLPTLAVFFLVGVLADKMDRQKIAANCDWISSILSIVLLGAVYIGWMPLIFTILFVRSAISKFFGPAETSLVQGVLSKDEYASAAGLNQMTQSMFNLFGSAIGAIIYWNLGLFGAIILDAVTFAASALFIRACKISEDVRLPNGAHKFKELKVKAVLVDFKAGMTYILGHKLLLTLISGFFFFGIVNGGLSVMPAFILKYKLAPETYEQIMVMLSIVFGIGILVGSVVASIVANKLKLRLMLVIGLIVSGSFIATQALVSEIYALFILNAIVALFLPFINIAIGGWLPSIVNPKMMGRVQGWISPLMMLSHSTTLGIIALTFQKSLTIEALFWIVGGCLTVVGVFFALLLPRFDEEDPDQAGEDVPIKETKEIEYA</sequence>
<dbReference type="CDD" id="cd06173">
    <property type="entry name" value="MFS_MefA_like"/>
    <property type="match status" value="1"/>
</dbReference>
<organism evidence="9 10">
    <name type="scientific">Salirhabdus euzebyi</name>
    <dbReference type="NCBI Taxonomy" id="394506"/>
    <lineage>
        <taxon>Bacteria</taxon>
        <taxon>Bacillati</taxon>
        <taxon>Bacillota</taxon>
        <taxon>Bacilli</taxon>
        <taxon>Bacillales</taxon>
        <taxon>Bacillaceae</taxon>
        <taxon>Salirhabdus</taxon>
    </lineage>
</organism>
<feature type="transmembrane region" description="Helical" evidence="8">
    <location>
        <begin position="92"/>
        <end position="112"/>
    </location>
</feature>
<comment type="caution">
    <text evidence="9">The sequence shown here is derived from an EMBL/GenBank/DDBJ whole genome shotgun (WGS) entry which is preliminary data.</text>
</comment>
<evidence type="ECO:0000256" key="8">
    <source>
        <dbReference type="SAM" id="Phobius"/>
    </source>
</evidence>